<evidence type="ECO:0000313" key="3">
    <source>
        <dbReference type="EMBL" id="OGG01210.1"/>
    </source>
</evidence>
<feature type="domain" description="Sulfatase N-terminal" evidence="2">
    <location>
        <begin position="146"/>
        <end position="315"/>
    </location>
</feature>
<dbReference type="InterPro" id="IPR000917">
    <property type="entry name" value="Sulfatase_N"/>
</dbReference>
<keyword evidence="1" id="KW-0732">Signal</keyword>
<feature type="chain" id="PRO_5009522552" description="Sulfatase N-terminal domain-containing protein" evidence="1">
    <location>
        <begin position="21"/>
        <end position="547"/>
    </location>
</feature>
<reference evidence="3 4" key="1">
    <citation type="journal article" date="2016" name="Nat. Commun.">
        <title>Thousands of microbial genomes shed light on interconnected biogeochemical processes in an aquifer system.</title>
        <authorList>
            <person name="Anantharaman K."/>
            <person name="Brown C.T."/>
            <person name="Hug L.A."/>
            <person name="Sharon I."/>
            <person name="Castelle C.J."/>
            <person name="Probst A.J."/>
            <person name="Thomas B.C."/>
            <person name="Singh A."/>
            <person name="Wilkins M.J."/>
            <person name="Karaoz U."/>
            <person name="Brodie E.L."/>
            <person name="Williams K.H."/>
            <person name="Hubbard S.S."/>
            <person name="Banfield J.F."/>
        </authorList>
    </citation>
    <scope>NUCLEOTIDE SEQUENCE [LARGE SCALE GENOMIC DNA]</scope>
</reference>
<dbReference type="AlphaFoldDB" id="A0A1F5YM01"/>
<dbReference type="CDD" id="cd16148">
    <property type="entry name" value="sulfatase_like"/>
    <property type="match status" value="1"/>
</dbReference>
<proteinExistence type="predicted"/>
<evidence type="ECO:0000256" key="1">
    <source>
        <dbReference type="SAM" id="SignalP"/>
    </source>
</evidence>
<dbReference type="Proteomes" id="UP000179129">
    <property type="component" value="Unassembled WGS sequence"/>
</dbReference>
<sequence length="547" mass="60685">MRFLPLLLLAALLPASAANAGTAAQSKLNILLLTVDSFRPDRLGCYGSREAHTPNIDRLASRGALFTRAFSTAAWTNASLVSLLTGLYPGAHGVERRGESFPEGAVAPLELLSKSGCLVPEINYLFPMPNYRNLGFTPNAIRDLPQFLRSCRDSTFFAWYHFHGPHLPYSPPEKYRKMYLPRGEKESPNIRQVLENVILPRGEEVFSESEKAVIRKLYAAEVAAQDEEIGRVLEVLDSLGLDRRTVVILSADHGEELFDHGWLGHASTSLNGTLFDELIRIPLIIRLPDMPRRGIRVNELVQSVDLLPTLFELLGLPLDCPDQGHSFLGLLKGTGGVQAPRDRVFCETSVCGYQCPDTLEVTWLRAVRTESLKLVETLAPHEAPRFALYDLDKDPGEQLDVSALFPDTLARLQGILAQQVFRNQRQREALLASSGATRGGESFPPDMGQVAVQAPAEGETITYAAQGGKVLVSWSGPQNGEYLLEYTVGLGKYHLEGSFPVRGNSQTFGPFNPVFWMAFPHYNPWRFRVVPKGRPELASAWRTFTFN</sequence>
<name>A0A1F5YM01_9BACT</name>
<dbReference type="Gene3D" id="3.40.720.10">
    <property type="entry name" value="Alkaline Phosphatase, subunit A"/>
    <property type="match status" value="2"/>
</dbReference>
<dbReference type="SUPFAM" id="SSF53649">
    <property type="entry name" value="Alkaline phosphatase-like"/>
    <property type="match status" value="1"/>
</dbReference>
<dbReference type="PANTHER" id="PTHR43751">
    <property type="entry name" value="SULFATASE"/>
    <property type="match status" value="1"/>
</dbReference>
<dbReference type="InterPro" id="IPR052701">
    <property type="entry name" value="GAG_Ulvan_Degrading_Sulfatases"/>
</dbReference>
<protein>
    <recommendedName>
        <fullName evidence="2">Sulfatase N-terminal domain-containing protein</fullName>
    </recommendedName>
</protein>
<accession>A0A1F5YM01</accession>
<dbReference type="EMBL" id="MFIX01000219">
    <property type="protein sequence ID" value="OGG01210.1"/>
    <property type="molecule type" value="Genomic_DNA"/>
</dbReference>
<comment type="caution">
    <text evidence="3">The sequence shown here is derived from an EMBL/GenBank/DDBJ whole genome shotgun (WGS) entry which is preliminary data.</text>
</comment>
<feature type="domain" description="Sulfatase N-terminal" evidence="2">
    <location>
        <begin position="29"/>
        <end position="94"/>
    </location>
</feature>
<feature type="signal peptide" evidence="1">
    <location>
        <begin position="1"/>
        <end position="20"/>
    </location>
</feature>
<dbReference type="Pfam" id="PF00884">
    <property type="entry name" value="Sulfatase"/>
    <property type="match status" value="2"/>
</dbReference>
<evidence type="ECO:0000259" key="2">
    <source>
        <dbReference type="Pfam" id="PF00884"/>
    </source>
</evidence>
<dbReference type="InterPro" id="IPR017850">
    <property type="entry name" value="Alkaline_phosphatase_core_sf"/>
</dbReference>
<organism evidence="3 4">
    <name type="scientific">Candidatus Glassbacteria bacterium RIFCSPLOWO2_12_FULL_58_11</name>
    <dbReference type="NCBI Taxonomy" id="1817867"/>
    <lineage>
        <taxon>Bacteria</taxon>
        <taxon>Candidatus Glassiibacteriota</taxon>
    </lineage>
</organism>
<dbReference type="PANTHER" id="PTHR43751:SF3">
    <property type="entry name" value="SULFATASE N-TERMINAL DOMAIN-CONTAINING PROTEIN"/>
    <property type="match status" value="1"/>
</dbReference>
<dbReference type="STRING" id="1817867.A3F83_16355"/>
<gene>
    <name evidence="3" type="ORF">A3F83_16355</name>
</gene>
<evidence type="ECO:0000313" key="4">
    <source>
        <dbReference type="Proteomes" id="UP000179129"/>
    </source>
</evidence>